<dbReference type="SMART" id="SM00225">
    <property type="entry name" value="BTB"/>
    <property type="match status" value="1"/>
</dbReference>
<dbReference type="InterPro" id="IPR000210">
    <property type="entry name" value="BTB/POZ_dom"/>
</dbReference>
<dbReference type="InterPro" id="IPR011333">
    <property type="entry name" value="SKP1/BTB/POZ_sf"/>
</dbReference>
<evidence type="ECO:0000256" key="1">
    <source>
        <dbReference type="SAM" id="MobiDB-lite"/>
    </source>
</evidence>
<protein>
    <recommendedName>
        <fullName evidence="2">BTB domain-containing protein</fullName>
    </recommendedName>
</protein>
<feature type="region of interest" description="Disordered" evidence="1">
    <location>
        <begin position="67"/>
        <end position="92"/>
    </location>
</feature>
<reference evidence="3" key="1">
    <citation type="submission" date="2023-08" db="EMBL/GenBank/DDBJ databases">
        <authorList>
            <person name="Chen Y."/>
            <person name="Shah S."/>
            <person name="Dougan E. K."/>
            <person name="Thang M."/>
            <person name="Chan C."/>
        </authorList>
    </citation>
    <scope>NUCLEOTIDE SEQUENCE</scope>
</reference>
<evidence type="ECO:0000313" key="4">
    <source>
        <dbReference type="Proteomes" id="UP001178507"/>
    </source>
</evidence>
<dbReference type="Proteomes" id="UP001178507">
    <property type="component" value="Unassembled WGS sequence"/>
</dbReference>
<organism evidence="3 4">
    <name type="scientific">Effrenium voratum</name>
    <dbReference type="NCBI Taxonomy" id="2562239"/>
    <lineage>
        <taxon>Eukaryota</taxon>
        <taxon>Sar</taxon>
        <taxon>Alveolata</taxon>
        <taxon>Dinophyceae</taxon>
        <taxon>Suessiales</taxon>
        <taxon>Symbiodiniaceae</taxon>
        <taxon>Effrenium</taxon>
    </lineage>
</organism>
<feature type="domain" description="BTB" evidence="2">
    <location>
        <begin position="168"/>
        <end position="236"/>
    </location>
</feature>
<accession>A0AA36NA79</accession>
<evidence type="ECO:0000313" key="3">
    <source>
        <dbReference type="EMBL" id="CAJ1399802.1"/>
    </source>
</evidence>
<dbReference type="EMBL" id="CAUJNA010003349">
    <property type="protein sequence ID" value="CAJ1399802.1"/>
    <property type="molecule type" value="Genomic_DNA"/>
</dbReference>
<dbReference type="InterPro" id="IPR051481">
    <property type="entry name" value="BTB-POZ/Galectin-3-binding"/>
</dbReference>
<comment type="caution">
    <text evidence="3">The sequence shown here is derived from an EMBL/GenBank/DDBJ whole genome shotgun (WGS) entry which is preliminary data.</text>
</comment>
<dbReference type="SUPFAM" id="SSF54695">
    <property type="entry name" value="POZ domain"/>
    <property type="match status" value="1"/>
</dbReference>
<sequence length="777" mass="83787">MALEGVASPARQGAKAQLLQTVLKQGGAKSAAALRRWAREGRPYRGLVFTLEEVEAAIAAEVKPELTAAKPAPSTQPSAPEPEGVRAAQAEDGKGATAGLTATLRCEPWPPDFLPTSVAAALRVVGDAGVGGRDAGPPLPPGHSTITSSTCTDLLKSLYEGPKGARYPDLVLAVGPAVRIGAHKAILSGWSNFFQAKFASAFGDAGEAVLDLTSQSPDVVRAMVELMYLGRCEVLPAHLPELVVLADFWQAPLLAEAARKYWHMLPIVHQLEVLSNLDENSAVPQAMVGALVDSLSGSFNNATQHLQRGTASACWRLLGELHTWLQHTPSVPLGNLRGWLSLEEDELSIAVERFVLAAIKAADELTKQQLLSRRSLKTWLPEPMLRRIVQQLATLGAFNEGQVAFWVSWTLSGGLSCEMLLDLYEDLERKVDLQEPGDLQVFEGLQPAFGLALAEESLLNPSAGFWERHWHRGDNFGWVMRHAARVLGEAALRGRPVPPLPASCAAAALEAAFARAKPLALRVAGPEAVAGTYQAEAGAFRRRGEGPVLELRRTDRTFGGPTATVSRFDVVWKGLPVADYKKATSLWSIEDIHAVESEEMQPPLALLLTRSAPWERMVLRWWYGGEVFRPEPGLRVQVEAISEAEASCLKSSLGPWTAAFLRQVAEASDVLAVQNLCRAVQAEKAPAPVSSPLKPASSAAPPAPPEVCCDEWQKAAEIVRGAAKQLCQLLQDLQGDLSPAEAKHLLARKRRLESEDTFVAAVRRLEKPTAKDDLGDG</sequence>
<dbReference type="AlphaFoldDB" id="A0AA36NA79"/>
<evidence type="ECO:0000259" key="2">
    <source>
        <dbReference type="PROSITE" id="PS50097"/>
    </source>
</evidence>
<dbReference type="PANTHER" id="PTHR24410">
    <property type="entry name" value="HL07962P-RELATED"/>
    <property type="match status" value="1"/>
</dbReference>
<dbReference type="PROSITE" id="PS50097">
    <property type="entry name" value="BTB"/>
    <property type="match status" value="1"/>
</dbReference>
<dbReference type="CDD" id="cd18186">
    <property type="entry name" value="BTB_POZ_ZBTB_KLHL-like"/>
    <property type="match status" value="1"/>
</dbReference>
<gene>
    <name evidence="3" type="ORF">EVOR1521_LOCUS23274</name>
</gene>
<dbReference type="Pfam" id="PF00651">
    <property type="entry name" value="BTB"/>
    <property type="match status" value="1"/>
</dbReference>
<name>A0AA36NA79_9DINO</name>
<proteinExistence type="predicted"/>
<dbReference type="PANTHER" id="PTHR24410:SF23">
    <property type="entry name" value="BTB DOMAIN-CONTAINING PROTEIN-RELATED"/>
    <property type="match status" value="1"/>
</dbReference>
<dbReference type="Gene3D" id="3.30.710.10">
    <property type="entry name" value="Potassium Channel Kv1.1, Chain A"/>
    <property type="match status" value="1"/>
</dbReference>
<keyword evidence="4" id="KW-1185">Reference proteome</keyword>